<dbReference type="EMBL" id="QGDI01000001">
    <property type="protein sequence ID" value="PWJ15385.1"/>
    <property type="molecule type" value="Genomic_DNA"/>
</dbReference>
<comment type="caution">
    <text evidence="1">The sequence shown here is derived from an EMBL/GenBank/DDBJ whole genome shotgun (WGS) entry which is preliminary data.</text>
</comment>
<dbReference type="Proteomes" id="UP000245720">
    <property type="component" value="Unassembled WGS sequence"/>
</dbReference>
<name>A0A315Y4T6_RUMFL</name>
<evidence type="ECO:0000313" key="1">
    <source>
        <dbReference type="EMBL" id="PWJ15385.1"/>
    </source>
</evidence>
<reference evidence="1 2" key="1">
    <citation type="submission" date="2018-05" db="EMBL/GenBank/DDBJ databases">
        <title>The Hungate 1000. A catalogue of reference genomes from the rumen microbiome.</title>
        <authorList>
            <person name="Kelly W."/>
        </authorList>
    </citation>
    <scope>NUCLEOTIDE SEQUENCE [LARGE SCALE GENOMIC DNA]</scope>
    <source>
        <strain evidence="1 2">SAb67</strain>
    </source>
</reference>
<proteinExistence type="predicted"/>
<protein>
    <submittedName>
        <fullName evidence="1">Uncharacterized protein</fullName>
    </submittedName>
</protein>
<dbReference type="OrthoDB" id="1823184at2"/>
<evidence type="ECO:0000313" key="2">
    <source>
        <dbReference type="Proteomes" id="UP000245720"/>
    </source>
</evidence>
<dbReference type="AlphaFoldDB" id="A0A315Y4T6"/>
<accession>A0A315Y4T6</accession>
<sequence>MLADKEKFSHIEKELTKEGVINKFEKETGVIKGRMMITLGDVPKSLGNEIKREEGDVAFIGTFDFCDSAVGILFDPKKMDFTSPLWVSLQTDYAMKPQQEWCDFFVHTIIKNVKGNGTFSIPMYTFIADNGSFTVAPEKSE</sequence>
<gene>
    <name evidence="1" type="ORF">IE37_00280</name>
</gene>
<dbReference type="RefSeq" id="WP_109725187.1">
    <property type="nucleotide sequence ID" value="NZ_CACVSX010000071.1"/>
</dbReference>
<organism evidence="1 2">
    <name type="scientific">Ruminococcus flavefaciens</name>
    <dbReference type="NCBI Taxonomy" id="1265"/>
    <lineage>
        <taxon>Bacteria</taxon>
        <taxon>Bacillati</taxon>
        <taxon>Bacillota</taxon>
        <taxon>Clostridia</taxon>
        <taxon>Eubacteriales</taxon>
        <taxon>Oscillospiraceae</taxon>
        <taxon>Ruminococcus</taxon>
    </lineage>
</organism>